<dbReference type="STRING" id="890420.SAMN05216226_1135"/>
<accession>A0A1G8Y0C2</accession>
<proteinExistence type="predicted"/>
<dbReference type="RefSeq" id="WP_176765322.1">
    <property type="nucleotide sequence ID" value="NZ_FNFC01000013.1"/>
</dbReference>
<dbReference type="Pfam" id="PF20542">
    <property type="entry name" value="DUF6757"/>
    <property type="match status" value="1"/>
</dbReference>
<dbReference type="OrthoDB" id="260547at2157"/>
<dbReference type="EMBL" id="FNFC01000013">
    <property type="protein sequence ID" value="SDJ96222.1"/>
    <property type="molecule type" value="Genomic_DNA"/>
</dbReference>
<protein>
    <submittedName>
        <fullName evidence="1">Uncharacterized protein</fullName>
    </submittedName>
</protein>
<evidence type="ECO:0000313" key="2">
    <source>
        <dbReference type="Proteomes" id="UP000198856"/>
    </source>
</evidence>
<evidence type="ECO:0000313" key="1">
    <source>
        <dbReference type="EMBL" id="SDJ96222.1"/>
    </source>
</evidence>
<dbReference type="AlphaFoldDB" id="A0A1G8Y0C2"/>
<reference evidence="1 2" key="1">
    <citation type="submission" date="2016-10" db="EMBL/GenBank/DDBJ databases">
        <authorList>
            <person name="de Groot N.N."/>
        </authorList>
    </citation>
    <scope>NUCLEOTIDE SEQUENCE [LARGE SCALE GENOMIC DNA]</scope>
    <source>
        <strain evidence="1 2">IBRC-M10015</strain>
    </source>
</reference>
<name>A0A1G8Y0C2_9EURY</name>
<organism evidence="1 2">
    <name type="scientific">Halovenus aranensis</name>
    <dbReference type="NCBI Taxonomy" id="890420"/>
    <lineage>
        <taxon>Archaea</taxon>
        <taxon>Methanobacteriati</taxon>
        <taxon>Methanobacteriota</taxon>
        <taxon>Stenosarchaea group</taxon>
        <taxon>Halobacteria</taxon>
        <taxon>Halobacteriales</taxon>
        <taxon>Haloarculaceae</taxon>
        <taxon>Halovenus</taxon>
    </lineage>
</organism>
<gene>
    <name evidence="1" type="ORF">SAMN05216226_1135</name>
</gene>
<keyword evidence="2" id="KW-1185">Reference proteome</keyword>
<dbReference type="InterPro" id="IPR046645">
    <property type="entry name" value="DUF6757"/>
</dbReference>
<dbReference type="Proteomes" id="UP000198856">
    <property type="component" value="Unassembled WGS sequence"/>
</dbReference>
<sequence length="54" mass="6429">MECHYCESGADIVVEREGIRVGVCERHFREQMEELSESEWVRDIEDELDIDRAE</sequence>